<reference evidence="2 3" key="1">
    <citation type="submission" date="2015-09" db="EMBL/GenBank/DDBJ databases">
        <authorList>
            <consortium name="Swine Surveillance"/>
        </authorList>
    </citation>
    <scope>NUCLEOTIDE SEQUENCE [LARGE SCALE GENOMIC DNA]</scope>
    <source>
        <strain evidence="2 3">CECT 8383</strain>
    </source>
</reference>
<gene>
    <name evidence="2" type="ORF">TM5383_00377</name>
</gene>
<name>A0A0P1GLG6_9RHOB</name>
<dbReference type="Proteomes" id="UP000051681">
    <property type="component" value="Unassembled WGS sequence"/>
</dbReference>
<evidence type="ECO:0000256" key="1">
    <source>
        <dbReference type="SAM" id="SignalP"/>
    </source>
</evidence>
<accession>A0A0P1GLG6</accession>
<proteinExistence type="predicted"/>
<feature type="signal peptide" evidence="1">
    <location>
        <begin position="1"/>
        <end position="22"/>
    </location>
</feature>
<dbReference type="OrthoDB" id="7868448at2"/>
<organism evidence="2 3">
    <name type="scientific">Thalassovita mediterranea</name>
    <dbReference type="NCBI Taxonomy" id="340021"/>
    <lineage>
        <taxon>Bacteria</taxon>
        <taxon>Pseudomonadati</taxon>
        <taxon>Pseudomonadota</taxon>
        <taxon>Alphaproteobacteria</taxon>
        <taxon>Rhodobacterales</taxon>
        <taxon>Roseobacteraceae</taxon>
        <taxon>Thalassovita</taxon>
    </lineage>
</organism>
<keyword evidence="3" id="KW-1185">Reference proteome</keyword>
<dbReference type="STRING" id="340021.TM5383_00377"/>
<evidence type="ECO:0000313" key="3">
    <source>
        <dbReference type="Proteomes" id="UP000051681"/>
    </source>
</evidence>
<dbReference type="RefSeq" id="WP_143570284.1">
    <property type="nucleotide sequence ID" value="NZ_CYSF01000002.1"/>
</dbReference>
<feature type="chain" id="PRO_5006063558" evidence="1">
    <location>
        <begin position="23"/>
        <end position="208"/>
    </location>
</feature>
<protein>
    <submittedName>
        <fullName evidence="2">Uncharacterized protein</fullName>
    </submittedName>
</protein>
<sequence>MIGLGRIALLLGVLSTPAAASAQEVVGTSAVGGKRVHLYSDGTWEYAKESGEVSRCVALHKSVDFCGSILNWRPVKARGDFSNMFLHSDRIQSGLLIEELGTNDGFSVEYMRTVALEAAAEASGVDVSQIPVLGFYDVQIGETAAENMVYGASIDGLKIVYSNTIIVADTLTLQAIVWSIGDDYTEEHQKWNADFLENLRVRTEGEKL</sequence>
<dbReference type="EMBL" id="CYSF01000002">
    <property type="protein sequence ID" value="CUH83193.1"/>
    <property type="molecule type" value="Genomic_DNA"/>
</dbReference>
<evidence type="ECO:0000313" key="2">
    <source>
        <dbReference type="EMBL" id="CUH83193.1"/>
    </source>
</evidence>
<dbReference type="AlphaFoldDB" id="A0A0P1GLG6"/>
<keyword evidence="1" id="KW-0732">Signal</keyword>